<evidence type="ECO:0000259" key="7">
    <source>
        <dbReference type="Pfam" id="PF01923"/>
    </source>
</evidence>
<proteinExistence type="inferred from homology"/>
<gene>
    <name evidence="8" type="ordered locus">Mlg_0419</name>
</gene>
<evidence type="ECO:0000313" key="8">
    <source>
        <dbReference type="EMBL" id="ABI55773.1"/>
    </source>
</evidence>
<dbReference type="FunFam" id="1.20.1200.10:FF:000001">
    <property type="entry name" value="Cob(I)yrinic acid a,c-diamide adenosyltransferase"/>
    <property type="match status" value="1"/>
</dbReference>
<reference evidence="9" key="1">
    <citation type="submission" date="2006-08" db="EMBL/GenBank/DDBJ databases">
        <title>Complete sequence of Alkalilimnicola ehrilichei MLHE-1.</title>
        <authorList>
            <person name="Copeland A."/>
            <person name="Lucas S."/>
            <person name="Lapidus A."/>
            <person name="Barry K."/>
            <person name="Detter J.C."/>
            <person name="Glavina del Rio T."/>
            <person name="Hammon N."/>
            <person name="Israni S."/>
            <person name="Dalin E."/>
            <person name="Tice H."/>
            <person name="Pitluck S."/>
            <person name="Sims D."/>
            <person name="Brettin T."/>
            <person name="Bruce D."/>
            <person name="Han C."/>
            <person name="Tapia R."/>
            <person name="Gilna P."/>
            <person name="Schmutz J."/>
            <person name="Larimer F."/>
            <person name="Land M."/>
            <person name="Hauser L."/>
            <person name="Kyrpides N."/>
            <person name="Mikhailova N."/>
            <person name="Oremland R.S."/>
            <person name="Hoeft S.E."/>
            <person name="Switzer-Blum J."/>
            <person name="Kulp T."/>
            <person name="King G."/>
            <person name="Tabita R."/>
            <person name="Witte B."/>
            <person name="Santini J.M."/>
            <person name="Basu P."/>
            <person name="Hollibaugh J.T."/>
            <person name="Xie G."/>
            <person name="Stolz J.F."/>
            <person name="Richardson P."/>
        </authorList>
    </citation>
    <scope>NUCLEOTIDE SEQUENCE [LARGE SCALE GENOMIC DNA]</scope>
    <source>
        <strain evidence="9">ATCC BAA-1101 / DSM 17681 / MLHE-1</strain>
    </source>
</reference>
<dbReference type="UniPathway" id="UPA00148">
    <property type="reaction ID" value="UER00233"/>
</dbReference>
<dbReference type="PANTHER" id="PTHR12213:SF0">
    <property type="entry name" value="CORRINOID ADENOSYLTRANSFERASE MMAB"/>
    <property type="match status" value="1"/>
</dbReference>
<feature type="domain" description="Cobalamin adenosyltransferase-like" evidence="7">
    <location>
        <begin position="8"/>
        <end position="166"/>
    </location>
</feature>
<dbReference type="Proteomes" id="UP000001962">
    <property type="component" value="Chromosome"/>
</dbReference>
<comment type="pathway">
    <text evidence="6">Cofactor biosynthesis; adenosylcobalamin biosynthesis; adenosylcobalamin from cob(II)yrinate a,c-diamide: step 2/7.</text>
</comment>
<dbReference type="InterPro" id="IPR016030">
    <property type="entry name" value="CblAdoTrfase-like"/>
</dbReference>
<keyword evidence="4 6" id="KW-0547">Nucleotide-binding</keyword>
<name>Q0ABL4_ALKEH</name>
<comment type="catalytic activity">
    <reaction evidence="6">
        <text>2 cob(II)alamin + reduced [electron-transfer flavoprotein] + 2 ATP = 2 adenosylcob(III)alamin + 2 triphosphate + oxidized [electron-transfer flavoprotein] + 3 H(+)</text>
        <dbReference type="Rhea" id="RHEA:28671"/>
        <dbReference type="Rhea" id="RHEA-COMP:10685"/>
        <dbReference type="Rhea" id="RHEA-COMP:10686"/>
        <dbReference type="ChEBI" id="CHEBI:15378"/>
        <dbReference type="ChEBI" id="CHEBI:16304"/>
        <dbReference type="ChEBI" id="CHEBI:18036"/>
        <dbReference type="ChEBI" id="CHEBI:18408"/>
        <dbReference type="ChEBI" id="CHEBI:30616"/>
        <dbReference type="ChEBI" id="CHEBI:57692"/>
        <dbReference type="ChEBI" id="CHEBI:58307"/>
        <dbReference type="EC" id="2.5.1.17"/>
    </reaction>
</comment>
<dbReference type="GO" id="GO:0005524">
    <property type="term" value="F:ATP binding"/>
    <property type="evidence" value="ECO:0007669"/>
    <property type="project" value="UniProtKB-UniRule"/>
</dbReference>
<evidence type="ECO:0000256" key="5">
    <source>
        <dbReference type="ARBA" id="ARBA00022840"/>
    </source>
</evidence>
<accession>Q0ABL4</accession>
<organism evidence="8 9">
    <name type="scientific">Alkalilimnicola ehrlichii (strain ATCC BAA-1101 / DSM 17681 / MLHE-1)</name>
    <dbReference type="NCBI Taxonomy" id="187272"/>
    <lineage>
        <taxon>Bacteria</taxon>
        <taxon>Pseudomonadati</taxon>
        <taxon>Pseudomonadota</taxon>
        <taxon>Gammaproteobacteria</taxon>
        <taxon>Chromatiales</taxon>
        <taxon>Ectothiorhodospiraceae</taxon>
        <taxon>Alkalilimnicola</taxon>
    </lineage>
</organism>
<protein>
    <recommendedName>
        <fullName evidence="6">Corrinoid adenosyltransferase</fullName>
        <ecNumber evidence="6">2.5.1.17</ecNumber>
    </recommendedName>
    <alternativeName>
        <fullName evidence="6">Cob(II)alamin adenosyltransferase</fullName>
    </alternativeName>
    <alternativeName>
        <fullName evidence="6">Cob(II)yrinic acid a,c-diamide adenosyltransferase</fullName>
    </alternativeName>
    <alternativeName>
        <fullName evidence="6">Cobinamide/cobalamin adenosyltransferase</fullName>
    </alternativeName>
</protein>
<dbReference type="eggNOG" id="COG2096">
    <property type="taxonomic scope" value="Bacteria"/>
</dbReference>
<dbReference type="InterPro" id="IPR029499">
    <property type="entry name" value="PduO-typ"/>
</dbReference>
<dbReference type="NCBIfam" id="TIGR00636">
    <property type="entry name" value="PduO_Nterm"/>
    <property type="match status" value="1"/>
</dbReference>
<evidence type="ECO:0000256" key="1">
    <source>
        <dbReference type="ARBA" id="ARBA00007487"/>
    </source>
</evidence>
<dbReference type="SUPFAM" id="SSF89028">
    <property type="entry name" value="Cobalamin adenosyltransferase-like"/>
    <property type="match status" value="1"/>
</dbReference>
<dbReference type="Gene3D" id="1.20.1200.10">
    <property type="entry name" value="Cobalamin adenosyltransferase-like"/>
    <property type="match status" value="1"/>
</dbReference>
<dbReference type="EMBL" id="CP000453">
    <property type="protein sequence ID" value="ABI55773.1"/>
    <property type="molecule type" value="Genomic_DNA"/>
</dbReference>
<keyword evidence="3 6" id="KW-0808">Transferase</keyword>
<dbReference type="KEGG" id="aeh:Mlg_0419"/>
<keyword evidence="5 6" id="KW-0067">ATP-binding</keyword>
<keyword evidence="9" id="KW-1185">Reference proteome</keyword>
<sequence>MGNRLSKIYTRTGDQGTTSLADGRRLSKADLRLECIGTLDELNSALGIVLAQDIPEPVREALTPVQHRLFDMGAELSLPGYQSVDTARVEALEALLDNLNAELPPLKEFILPGGNPAASHCHLARAICRRAERLVVALNASDGPVSGPLLSYLNRLSDLLFVAARRIARQGGGEEVYWLHERQRPEDAP</sequence>
<comment type="similarity">
    <text evidence="1 6">Belongs to the Cob(I)alamin adenosyltransferase family.</text>
</comment>
<evidence type="ECO:0000256" key="2">
    <source>
        <dbReference type="ARBA" id="ARBA00011233"/>
    </source>
</evidence>
<dbReference type="OrthoDB" id="9778896at2"/>
<dbReference type="AlphaFoldDB" id="Q0ABL4"/>
<dbReference type="GO" id="GO:0008817">
    <property type="term" value="F:corrinoid adenosyltransferase activity"/>
    <property type="evidence" value="ECO:0007669"/>
    <property type="project" value="UniProtKB-UniRule"/>
</dbReference>
<evidence type="ECO:0000256" key="4">
    <source>
        <dbReference type="ARBA" id="ARBA00022741"/>
    </source>
</evidence>
<keyword evidence="6" id="KW-0169">Cobalamin biosynthesis</keyword>
<dbReference type="PANTHER" id="PTHR12213">
    <property type="entry name" value="CORRINOID ADENOSYLTRANSFERASE"/>
    <property type="match status" value="1"/>
</dbReference>
<dbReference type="Pfam" id="PF01923">
    <property type="entry name" value="Cob_adeno_trans"/>
    <property type="match status" value="1"/>
</dbReference>
<evidence type="ECO:0000313" key="9">
    <source>
        <dbReference type="Proteomes" id="UP000001962"/>
    </source>
</evidence>
<evidence type="ECO:0000256" key="6">
    <source>
        <dbReference type="RuleBase" id="RU366026"/>
    </source>
</evidence>
<dbReference type="RefSeq" id="WP_011628169.1">
    <property type="nucleotide sequence ID" value="NC_008340.1"/>
</dbReference>
<dbReference type="InterPro" id="IPR036451">
    <property type="entry name" value="CblAdoTrfase-like_sf"/>
</dbReference>
<dbReference type="HOGENOM" id="CLU_083486_0_1_6"/>
<dbReference type="EC" id="2.5.1.17" evidence="6"/>
<comment type="catalytic activity">
    <reaction evidence="6">
        <text>2 cob(II)yrinate a,c diamide + reduced [electron-transfer flavoprotein] + 2 ATP = 2 adenosylcob(III)yrinate a,c-diamide + 2 triphosphate + oxidized [electron-transfer flavoprotein] + 3 H(+)</text>
        <dbReference type="Rhea" id="RHEA:11528"/>
        <dbReference type="Rhea" id="RHEA-COMP:10685"/>
        <dbReference type="Rhea" id="RHEA-COMP:10686"/>
        <dbReference type="ChEBI" id="CHEBI:15378"/>
        <dbReference type="ChEBI" id="CHEBI:18036"/>
        <dbReference type="ChEBI" id="CHEBI:30616"/>
        <dbReference type="ChEBI" id="CHEBI:57692"/>
        <dbReference type="ChEBI" id="CHEBI:58307"/>
        <dbReference type="ChEBI" id="CHEBI:58503"/>
        <dbReference type="ChEBI" id="CHEBI:58537"/>
        <dbReference type="EC" id="2.5.1.17"/>
    </reaction>
</comment>
<evidence type="ECO:0000256" key="3">
    <source>
        <dbReference type="ARBA" id="ARBA00022679"/>
    </source>
</evidence>
<comment type="subunit">
    <text evidence="2">Homotrimer.</text>
</comment>
<dbReference type="GO" id="GO:0009236">
    <property type="term" value="P:cobalamin biosynthetic process"/>
    <property type="evidence" value="ECO:0007669"/>
    <property type="project" value="UniProtKB-UniRule"/>
</dbReference>